<organism evidence="4 5">
    <name type="scientific">Marinobacter lacisalsi</name>
    <dbReference type="NCBI Taxonomy" id="475979"/>
    <lineage>
        <taxon>Bacteria</taxon>
        <taxon>Pseudomonadati</taxon>
        <taxon>Pseudomonadota</taxon>
        <taxon>Gammaproteobacteria</taxon>
        <taxon>Pseudomonadales</taxon>
        <taxon>Marinobacteraceae</taxon>
        <taxon>Marinobacter</taxon>
    </lineage>
</organism>
<reference evidence="5" key="1">
    <citation type="journal article" date="2019" name="Int. J. Syst. Evol. Microbiol.">
        <title>The Global Catalogue of Microorganisms (GCM) 10K type strain sequencing project: providing services to taxonomists for standard genome sequencing and annotation.</title>
        <authorList>
            <consortium name="The Broad Institute Genomics Platform"/>
            <consortium name="The Broad Institute Genome Sequencing Center for Infectious Disease"/>
            <person name="Wu L."/>
            <person name="Ma J."/>
        </authorList>
    </citation>
    <scope>NUCLEOTIDE SEQUENCE [LARGE SCALE GENOMIC DNA]</scope>
    <source>
        <strain evidence="5">CECT 7297</strain>
    </source>
</reference>
<dbReference type="RefSeq" id="WP_379886616.1">
    <property type="nucleotide sequence ID" value="NZ_JBHSDI010000011.1"/>
</dbReference>
<evidence type="ECO:0000256" key="3">
    <source>
        <dbReference type="ARBA" id="ARBA00023014"/>
    </source>
</evidence>
<evidence type="ECO:0000313" key="4">
    <source>
        <dbReference type="EMBL" id="MFC4259073.1"/>
    </source>
</evidence>
<sequence>MSDPFIEKEKERGVTLEYLKILNEYSYPVIISTKSDQIIQKDYLDVLSGANVYVRFSTTIVSSSLREKIDRGCPPLGDVGFAASVLAKRDIPVCFRFQPIVPGHEQSFDEVFDVAKKANVKHISAEYLKCPIDANRNFGNSLVSYLGGNPIGYYKKLGAEKHGREYVLPLEYRAPWLLEFASKAKDNRITFGFADNDLLLHSDGQSCCSASDLYLKQANFFTANIVSLAKSKQYGDLIYFSDYLSRWLPESSVSTYLNSTARLKSPNFKENQWLQYLREMWLGRYGVFSPDFFDSIEKTNMTDVNGLPVYVKRKSGFVKSLETNASN</sequence>
<dbReference type="InterPro" id="IPR040086">
    <property type="entry name" value="MJ0683-like"/>
</dbReference>
<evidence type="ECO:0000256" key="1">
    <source>
        <dbReference type="ARBA" id="ARBA00022723"/>
    </source>
</evidence>
<name>A0ABV8QHE0_9GAMM</name>
<accession>A0ABV8QHE0</accession>
<gene>
    <name evidence="4" type="ORF">ACFOZ5_08540</name>
</gene>
<protein>
    <submittedName>
        <fullName evidence="4">Uncharacterized protein</fullName>
    </submittedName>
</protein>
<dbReference type="Proteomes" id="UP001595798">
    <property type="component" value="Unassembled WGS sequence"/>
</dbReference>
<evidence type="ECO:0000313" key="5">
    <source>
        <dbReference type="Proteomes" id="UP001595798"/>
    </source>
</evidence>
<keyword evidence="5" id="KW-1185">Reference proteome</keyword>
<evidence type="ECO:0000256" key="2">
    <source>
        <dbReference type="ARBA" id="ARBA00023004"/>
    </source>
</evidence>
<proteinExistence type="predicted"/>
<keyword evidence="3" id="KW-0411">Iron-sulfur</keyword>
<dbReference type="PANTHER" id="PTHR43432:SF3">
    <property type="entry name" value="SLR0285 PROTEIN"/>
    <property type="match status" value="1"/>
</dbReference>
<keyword evidence="2" id="KW-0408">Iron</keyword>
<dbReference type="PANTHER" id="PTHR43432">
    <property type="entry name" value="SLR0285 PROTEIN"/>
    <property type="match status" value="1"/>
</dbReference>
<dbReference type="EMBL" id="JBHSDI010000011">
    <property type="protein sequence ID" value="MFC4259073.1"/>
    <property type="molecule type" value="Genomic_DNA"/>
</dbReference>
<comment type="caution">
    <text evidence="4">The sequence shown here is derived from an EMBL/GenBank/DDBJ whole genome shotgun (WGS) entry which is preliminary data.</text>
</comment>
<keyword evidence="1" id="KW-0479">Metal-binding</keyword>
<dbReference type="Gene3D" id="3.80.30.30">
    <property type="match status" value="1"/>
</dbReference>